<dbReference type="InterPro" id="IPR047679">
    <property type="entry name" value="BREX_BrxC"/>
</dbReference>
<dbReference type="SUPFAM" id="SSF52540">
    <property type="entry name" value="P-loop containing nucleoside triphosphate hydrolases"/>
    <property type="match status" value="1"/>
</dbReference>
<dbReference type="InterPro" id="IPR058037">
    <property type="entry name" value="BREX_BrxC_helical"/>
</dbReference>
<dbReference type="EMBL" id="JWHT01000031">
    <property type="protein sequence ID" value="KIU23957.1"/>
    <property type="molecule type" value="Genomic_DNA"/>
</dbReference>
<dbReference type="InterPro" id="IPR058038">
    <property type="entry name" value="BREX_BrxC_wHTH"/>
</dbReference>
<evidence type="ECO:0000259" key="2">
    <source>
        <dbReference type="Pfam" id="PF25792"/>
    </source>
</evidence>
<evidence type="ECO:0008006" key="6">
    <source>
        <dbReference type="Google" id="ProtNLM"/>
    </source>
</evidence>
<comment type="caution">
    <text evidence="4">The sequence shown here is derived from an EMBL/GenBank/DDBJ whole genome shotgun (WGS) entry which is preliminary data.</text>
</comment>
<dbReference type="Proteomes" id="UP000032289">
    <property type="component" value="Unassembled WGS sequence"/>
</dbReference>
<dbReference type="Pfam" id="PF25792">
    <property type="entry name" value="BREX_BrxC_helical"/>
    <property type="match status" value="1"/>
</dbReference>
<evidence type="ECO:0000259" key="1">
    <source>
        <dbReference type="Pfam" id="PF25791"/>
    </source>
</evidence>
<protein>
    <recommendedName>
        <fullName evidence="6">BREX system P-loop protein BrxC</fullName>
    </recommendedName>
</protein>
<proteinExistence type="predicted"/>
<name>A0A0D1LZL2_9LACO</name>
<dbReference type="RefSeq" id="WP_043941308.1">
    <property type="nucleotide sequence ID" value="NZ_JWHT01000031.1"/>
</dbReference>
<accession>A0A0D1LZL2</accession>
<dbReference type="Pfam" id="PF25796">
    <property type="entry name" value="BREX_BrxC_4th"/>
    <property type="match status" value="1"/>
</dbReference>
<gene>
    <name evidence="4" type="ORF">ab3b_01338</name>
</gene>
<feature type="domain" description="Probable ATP-binding protein BrxC alpha-helical" evidence="2">
    <location>
        <begin position="866"/>
        <end position="991"/>
    </location>
</feature>
<evidence type="ECO:0000313" key="5">
    <source>
        <dbReference type="Proteomes" id="UP000032289"/>
    </source>
</evidence>
<feature type="domain" description="Probable ATP-binding protein BrxC winged helix-turn-helix" evidence="1">
    <location>
        <begin position="744"/>
        <end position="837"/>
    </location>
</feature>
<reference evidence="4 5" key="1">
    <citation type="journal article" date="2015" name="Microbiology (Mosc.)">
        <title>Genomics of the Weissella cibaria species with an examination of its metabolic traits.</title>
        <authorList>
            <person name="Lynch K.M."/>
            <person name="Lucid A."/>
            <person name="Arendt E.K."/>
            <person name="Sleator R.D."/>
            <person name="Lucey B."/>
            <person name="Coffey A."/>
        </authorList>
    </citation>
    <scope>NUCLEOTIDE SEQUENCE [LARGE SCALE GENOMIC DNA]</scope>
    <source>
        <strain evidence="4 5">AB3b</strain>
    </source>
</reference>
<dbReference type="InterPro" id="IPR058036">
    <property type="entry name" value="BREX_BrxC_4th"/>
</dbReference>
<evidence type="ECO:0000259" key="3">
    <source>
        <dbReference type="Pfam" id="PF25796"/>
    </source>
</evidence>
<dbReference type="AlphaFoldDB" id="A0A0D1LZL2"/>
<dbReference type="NCBIfam" id="NF033441">
    <property type="entry name" value="BREX_BrxC"/>
    <property type="match status" value="1"/>
</dbReference>
<dbReference type="InterPro" id="IPR027417">
    <property type="entry name" value="P-loop_NTPase"/>
</dbReference>
<feature type="domain" description="Probable ATP-binding protein BrxC 4th six-stranded beta-sheet" evidence="3">
    <location>
        <begin position="563"/>
        <end position="728"/>
    </location>
</feature>
<organism evidence="4 5">
    <name type="scientific">Weissella cibaria</name>
    <dbReference type="NCBI Taxonomy" id="137591"/>
    <lineage>
        <taxon>Bacteria</taxon>
        <taxon>Bacillati</taxon>
        <taxon>Bacillota</taxon>
        <taxon>Bacilli</taxon>
        <taxon>Lactobacillales</taxon>
        <taxon>Lactobacillaceae</taxon>
        <taxon>Weissella</taxon>
    </lineage>
</organism>
<sequence>MKIQDIFEKDITRDIQGVIKVGQDDVQTIKQDLDEYVVTSELQRYFADFFDAYQKGINGTTDKMGVWISGFFGSGKSHFLKILSYLLNSKVQVDGMSAVEFFKQQNKVADPMTIANMDLAASVPSDVILFNIDSESKSGNKSSENAIRNVFLQVFNKMQGFTDKNFWLADMEQMLVADGLYDDFKAAYKELNPKHDDWEKGRDRYAFEAKIAIEPALKQVGYQYDMPNFSADYELNIKDFAERVATYINAKGDNHHVVFLVDEVGQFIGDDIKRMLNLQTIVEELGVATGGKAWVIVTSQQAIDEVTTNLSGTDFSKIQGRFDTKISMSSADVAEVIKKRLLAKTNDATGFLEGDFENNKQAILNKFNFGSERKWRKYTSAQDYADVYPFVPYQFELLQSVLTAVREHGSDGKHLSEGERSMLAIFKESAEKVGEDDTSTLIPFSSFYDGLEGFIDHEHRIVISNAEKNEAVNPNEEKNPFALRVLQTLFMVKHVDSFEKNIDGITTLLISSNDEDVIELRKRVEDALHVLIKQGFVEKTTKGYEFLTNTEQDIKRQIDKQMVNDSDVDKSLGDFLFAEMPTTFTPDGMGKNYNFKFNTFVDEYLQGSNRNALNMKVITPLNDMNNVDVKLEMESTETNTLVIDLPNNAEYIDELRQAIRIAQYLSRSSSLDSKASQLISVQSEERKNLMDAAKKHALDALSEARVFVNGNQIEGNVIKSRLESGMKKVVGNTFLKLNDLVQTHTDHDIVSLFASDDGMVLDAADVNQNALEDVKNKITKELTKNPKVSLETIISQFQAIPYGFSPIDTQWLVANLFVDGKIDIESDGEKILVKDEHYSNRQKADLFLKNQKRLALTIKQDIPMKQRKTLKNLAKEVFGKRAFQDETDDGMVLELRDATIKYEYDRLSDYEGRDSKFPGHVELQKGIQLIKRLLGVKDTAEFYAKMSSMEEELLDWHEAMEDKDVKDFYGNKSSQAIWEQGIKNVDIYHRSKDYITNVELNELVDNLESLIKSGTAKKVQDVKAKNEEFSNLFNSVLDDEQQKVILRVQDYQERGETLISETDLSDSTKSLLTSDYISEMENIRSQATKAVDLETLNAKLSLADSKLKQLMAKVQSEVAKQQVPPVTNQDEGEGISRPAEPVKIPRFDSLRDYTGTTSWHIASESDLDEQLAELKQRVLAQLNDGKTSFIDLNI</sequence>
<dbReference type="PATRIC" id="fig|137591.24.peg.1308"/>
<dbReference type="Pfam" id="PF25791">
    <property type="entry name" value="WHD_BREX_BrxC"/>
    <property type="match status" value="1"/>
</dbReference>
<evidence type="ECO:0000313" key="4">
    <source>
        <dbReference type="EMBL" id="KIU23957.1"/>
    </source>
</evidence>